<evidence type="ECO:0000256" key="7">
    <source>
        <dbReference type="ARBA" id="ARBA00022898"/>
    </source>
</evidence>
<dbReference type="GO" id="GO:0016740">
    <property type="term" value="F:transferase activity"/>
    <property type="evidence" value="ECO:0007669"/>
    <property type="project" value="UniProtKB-KW"/>
</dbReference>
<gene>
    <name evidence="14" type="ORF">DES41_102854</name>
</gene>
<evidence type="ECO:0000256" key="12">
    <source>
        <dbReference type="SAM" id="SignalP"/>
    </source>
</evidence>
<keyword evidence="15" id="KW-1185">Reference proteome</keyword>
<comment type="caution">
    <text evidence="14">The sequence shown here is derived from an EMBL/GenBank/DDBJ whole genome shotgun (WGS) entry which is preliminary data.</text>
</comment>
<keyword evidence="7" id="KW-0663">Pyridoxal phosphate</keyword>
<dbReference type="InterPro" id="IPR027939">
    <property type="entry name" value="NMT1/THI5"/>
</dbReference>
<dbReference type="AlphaFoldDB" id="A0A368Y2M6"/>
<evidence type="ECO:0000256" key="3">
    <source>
        <dbReference type="ARBA" id="ARBA00009406"/>
    </source>
</evidence>
<name>A0A368Y2M6_9BURK</name>
<dbReference type="InterPro" id="IPR015168">
    <property type="entry name" value="SsuA/THI5"/>
</dbReference>
<sequence>MKLPALSRIRTGALLAWAALACASHAQQPTKIRFALDWVFQGPQAPFLVPHENGCYKKAGLDVTTDRGFGSGDTVIKVGAGTYDVGFADINAMVEYNAKQAKPEDRLIAFFMVYDGASLSIITRKDTGVTKPADLVGKSIAAPPGDASRRLFPILARANGIDPASVNWINVSPEMRETMLARKQADAISGAAFTGYMGVRAVGVPAEDIVVMRFPQYGASLYGSALVVKRSFAQAHAQAITALTQCVADGIVTSIQKPEVAIEALAQRDGLVNRKVEQERMQLSLDWSIVTPWVREKGLGQVDPARLRKSMQDVSAALGIAAPDIADVFTAQYLPAADRLMVPK</sequence>
<evidence type="ECO:0000256" key="6">
    <source>
        <dbReference type="ARBA" id="ARBA00022723"/>
    </source>
</evidence>
<accession>A0A368Y2M6</accession>
<evidence type="ECO:0000256" key="4">
    <source>
        <dbReference type="ARBA" id="ARBA00011738"/>
    </source>
</evidence>
<feature type="domain" description="SsuA/THI5-like" evidence="13">
    <location>
        <begin position="45"/>
        <end position="260"/>
    </location>
</feature>
<evidence type="ECO:0000256" key="11">
    <source>
        <dbReference type="ARBA" id="ARBA00048179"/>
    </source>
</evidence>
<dbReference type="SUPFAM" id="SSF53850">
    <property type="entry name" value="Periplasmic binding protein-like II"/>
    <property type="match status" value="1"/>
</dbReference>
<protein>
    <recommendedName>
        <fullName evidence="10">Thiamine pyrimidine synthase</fullName>
    </recommendedName>
</protein>
<evidence type="ECO:0000313" key="14">
    <source>
        <dbReference type="EMBL" id="RCW74531.1"/>
    </source>
</evidence>
<dbReference type="PANTHER" id="PTHR31528:SF1">
    <property type="entry name" value="4-AMINO-5-HYDROXYMETHYL-2-METHYLPYRIMIDINE PHOSPHATE SYNTHASE THI11-RELATED"/>
    <property type="match status" value="1"/>
</dbReference>
<dbReference type="OrthoDB" id="8555942at2"/>
<evidence type="ECO:0000259" key="13">
    <source>
        <dbReference type="Pfam" id="PF09084"/>
    </source>
</evidence>
<comment type="similarity">
    <text evidence="3">Belongs to the NMT1/THI5 family.</text>
</comment>
<dbReference type="Pfam" id="PF09084">
    <property type="entry name" value="NMT1"/>
    <property type="match status" value="1"/>
</dbReference>
<comment type="catalytic activity">
    <reaction evidence="11">
        <text>N(6)-(pyridoxal phosphate)-L-lysyl-[4-amino-5-hydroxymethyl-2-methylpyrimidine phosphate synthase] + L-histidyl-[4-amino-5-hydroxymethyl-2-methylpyrimidine phosphate synthase] + 2 Fe(3+) + 4 H2O = L-lysyl-[4-amino-5-hydroxymethyl-2-methylpyrimidine phosphate synthase] + (2S)-2-amino-5-hydroxy-4-oxopentanoyl-[4-amino-5-hydroxymethyl-2-methylpyrimidine phosphate synthase] + 4-amino-2-methyl-5-(phosphooxymethyl)pyrimidine + 3-oxopropanoate + 2 Fe(2+) + 2 H(+)</text>
        <dbReference type="Rhea" id="RHEA:65756"/>
        <dbReference type="Rhea" id="RHEA-COMP:16892"/>
        <dbReference type="Rhea" id="RHEA-COMP:16893"/>
        <dbReference type="Rhea" id="RHEA-COMP:16894"/>
        <dbReference type="Rhea" id="RHEA-COMP:16895"/>
        <dbReference type="ChEBI" id="CHEBI:15377"/>
        <dbReference type="ChEBI" id="CHEBI:15378"/>
        <dbReference type="ChEBI" id="CHEBI:29033"/>
        <dbReference type="ChEBI" id="CHEBI:29034"/>
        <dbReference type="ChEBI" id="CHEBI:29969"/>
        <dbReference type="ChEBI" id="CHEBI:29979"/>
        <dbReference type="ChEBI" id="CHEBI:33190"/>
        <dbReference type="ChEBI" id="CHEBI:58354"/>
        <dbReference type="ChEBI" id="CHEBI:143915"/>
        <dbReference type="ChEBI" id="CHEBI:157692"/>
    </reaction>
    <physiologicalReaction direction="left-to-right" evidence="11">
        <dbReference type="Rhea" id="RHEA:65757"/>
    </physiologicalReaction>
</comment>
<keyword evidence="9" id="KW-0408">Iron</keyword>
<dbReference type="RefSeq" id="WP_114467618.1">
    <property type="nucleotide sequence ID" value="NZ_QPJK01000002.1"/>
</dbReference>
<dbReference type="EMBL" id="QPJK01000002">
    <property type="protein sequence ID" value="RCW74531.1"/>
    <property type="molecule type" value="Genomic_DNA"/>
</dbReference>
<comment type="function">
    <text evidence="1">Responsible for the formation of the pyrimidine heterocycle in the thiamine biosynthesis pathway. Catalyzes the formation of hydroxymethylpyrimidine phosphate (HMP-P) from histidine and pyridoxal phosphate (PLP). The protein uses PLP and the active site histidine to form HMP-P, generating an inactive enzyme. The enzyme can only undergo a single turnover, which suggests it is a suicide enzyme.</text>
</comment>
<dbReference type="Proteomes" id="UP000252884">
    <property type="component" value="Unassembled WGS sequence"/>
</dbReference>
<evidence type="ECO:0000256" key="1">
    <source>
        <dbReference type="ARBA" id="ARBA00003469"/>
    </source>
</evidence>
<comment type="subunit">
    <text evidence="4">Homodimer.</text>
</comment>
<evidence type="ECO:0000256" key="9">
    <source>
        <dbReference type="ARBA" id="ARBA00023004"/>
    </source>
</evidence>
<evidence type="ECO:0000256" key="10">
    <source>
        <dbReference type="ARBA" id="ARBA00033171"/>
    </source>
</evidence>
<proteinExistence type="inferred from homology"/>
<reference evidence="14 15" key="1">
    <citation type="submission" date="2018-07" db="EMBL/GenBank/DDBJ databases">
        <title>Genomic Encyclopedia of Type Strains, Phase IV (KMG-IV): sequencing the most valuable type-strain genomes for metagenomic binning, comparative biology and taxonomic classification.</title>
        <authorList>
            <person name="Goeker M."/>
        </authorList>
    </citation>
    <scope>NUCLEOTIDE SEQUENCE [LARGE SCALE GENOMIC DNA]</scope>
    <source>
        <strain evidence="14 15">DSM 21634</strain>
    </source>
</reference>
<dbReference type="GO" id="GO:0046872">
    <property type="term" value="F:metal ion binding"/>
    <property type="evidence" value="ECO:0007669"/>
    <property type="project" value="UniProtKB-KW"/>
</dbReference>
<keyword evidence="6" id="KW-0479">Metal-binding</keyword>
<dbReference type="PANTHER" id="PTHR31528">
    <property type="entry name" value="4-AMINO-5-HYDROXYMETHYL-2-METHYLPYRIMIDINE PHOSPHATE SYNTHASE THI11-RELATED"/>
    <property type="match status" value="1"/>
</dbReference>
<feature type="chain" id="PRO_5017050061" description="Thiamine pyrimidine synthase" evidence="12">
    <location>
        <begin position="27"/>
        <end position="344"/>
    </location>
</feature>
<dbReference type="PROSITE" id="PS51257">
    <property type="entry name" value="PROKAR_LIPOPROTEIN"/>
    <property type="match status" value="1"/>
</dbReference>
<dbReference type="Gene3D" id="3.40.190.10">
    <property type="entry name" value="Periplasmic binding protein-like II"/>
    <property type="match status" value="2"/>
</dbReference>
<organism evidence="14 15">
    <name type="scientific">Pseudorhodoferax soli</name>
    <dbReference type="NCBI Taxonomy" id="545864"/>
    <lineage>
        <taxon>Bacteria</taxon>
        <taxon>Pseudomonadati</taxon>
        <taxon>Pseudomonadota</taxon>
        <taxon>Betaproteobacteria</taxon>
        <taxon>Burkholderiales</taxon>
        <taxon>Comamonadaceae</taxon>
    </lineage>
</organism>
<keyword evidence="8" id="KW-0784">Thiamine biosynthesis</keyword>
<comment type="pathway">
    <text evidence="2">Cofactor biosynthesis; thiamine diphosphate biosynthesis.</text>
</comment>
<evidence type="ECO:0000256" key="8">
    <source>
        <dbReference type="ARBA" id="ARBA00022977"/>
    </source>
</evidence>
<evidence type="ECO:0000256" key="5">
    <source>
        <dbReference type="ARBA" id="ARBA00022679"/>
    </source>
</evidence>
<keyword evidence="5" id="KW-0808">Transferase</keyword>
<evidence type="ECO:0000313" key="15">
    <source>
        <dbReference type="Proteomes" id="UP000252884"/>
    </source>
</evidence>
<dbReference type="GO" id="GO:0009228">
    <property type="term" value="P:thiamine biosynthetic process"/>
    <property type="evidence" value="ECO:0007669"/>
    <property type="project" value="UniProtKB-KW"/>
</dbReference>
<evidence type="ECO:0000256" key="2">
    <source>
        <dbReference type="ARBA" id="ARBA00004948"/>
    </source>
</evidence>
<keyword evidence="12" id="KW-0732">Signal</keyword>
<feature type="signal peptide" evidence="12">
    <location>
        <begin position="1"/>
        <end position="26"/>
    </location>
</feature>